<evidence type="ECO:0000259" key="5">
    <source>
        <dbReference type="Pfam" id="PF14905"/>
    </source>
</evidence>
<feature type="region of interest" description="Disordered" evidence="4">
    <location>
        <begin position="419"/>
        <end position="450"/>
    </location>
</feature>
<comment type="subcellular location">
    <subcellularLocation>
        <location evidence="1">Cell outer membrane</location>
    </subcellularLocation>
</comment>
<dbReference type="Proteomes" id="UP000267223">
    <property type="component" value="Unassembled WGS sequence"/>
</dbReference>
<feature type="compositionally biased region" description="Polar residues" evidence="4">
    <location>
        <begin position="419"/>
        <end position="447"/>
    </location>
</feature>
<proteinExistence type="predicted"/>
<dbReference type="AlphaFoldDB" id="A0A3M9NFR4"/>
<keyword evidence="2" id="KW-0472">Membrane</keyword>
<keyword evidence="7" id="KW-1185">Reference proteome</keyword>
<dbReference type="GO" id="GO:0009279">
    <property type="term" value="C:cell outer membrane"/>
    <property type="evidence" value="ECO:0007669"/>
    <property type="project" value="UniProtKB-SubCell"/>
</dbReference>
<dbReference type="EMBL" id="RJJR01000007">
    <property type="protein sequence ID" value="RNI36632.1"/>
    <property type="molecule type" value="Genomic_DNA"/>
</dbReference>
<accession>A0A3M9NFR4</accession>
<dbReference type="InterPro" id="IPR036942">
    <property type="entry name" value="Beta-barrel_TonB_sf"/>
</dbReference>
<protein>
    <recommendedName>
        <fullName evidence="5">Outer membrane protein beta-barrel domain-containing protein</fullName>
    </recommendedName>
</protein>
<evidence type="ECO:0000256" key="4">
    <source>
        <dbReference type="SAM" id="MobiDB-lite"/>
    </source>
</evidence>
<organism evidence="6 7">
    <name type="scientific">Hanamia caeni</name>
    <dbReference type="NCBI Taxonomy" id="2294116"/>
    <lineage>
        <taxon>Bacteria</taxon>
        <taxon>Pseudomonadati</taxon>
        <taxon>Bacteroidota</taxon>
        <taxon>Chitinophagia</taxon>
        <taxon>Chitinophagales</taxon>
        <taxon>Chitinophagaceae</taxon>
        <taxon>Hanamia</taxon>
    </lineage>
</organism>
<evidence type="ECO:0000256" key="3">
    <source>
        <dbReference type="ARBA" id="ARBA00023237"/>
    </source>
</evidence>
<evidence type="ECO:0000313" key="6">
    <source>
        <dbReference type="EMBL" id="RNI36632.1"/>
    </source>
</evidence>
<keyword evidence="3" id="KW-0998">Cell outer membrane</keyword>
<evidence type="ECO:0000256" key="1">
    <source>
        <dbReference type="ARBA" id="ARBA00004442"/>
    </source>
</evidence>
<dbReference type="SUPFAM" id="SSF49478">
    <property type="entry name" value="Cna protein B-type domain"/>
    <property type="match status" value="1"/>
</dbReference>
<evidence type="ECO:0000256" key="2">
    <source>
        <dbReference type="ARBA" id="ARBA00023136"/>
    </source>
</evidence>
<name>A0A3M9NFR4_9BACT</name>
<dbReference type="Gene3D" id="2.40.170.20">
    <property type="entry name" value="TonB-dependent receptor, beta-barrel domain"/>
    <property type="match status" value="1"/>
</dbReference>
<reference evidence="6 7" key="1">
    <citation type="submission" date="2018-11" db="EMBL/GenBank/DDBJ databases">
        <title>Draft genome sequence of Ferruginibacter sp. BO-59.</title>
        <authorList>
            <person name="Im W.T."/>
        </authorList>
    </citation>
    <scope>NUCLEOTIDE SEQUENCE [LARGE SCALE GENOMIC DNA]</scope>
    <source>
        <strain evidence="6 7">BO-59</strain>
    </source>
</reference>
<dbReference type="Pfam" id="PF14905">
    <property type="entry name" value="OMP_b-brl_3"/>
    <property type="match status" value="1"/>
</dbReference>
<evidence type="ECO:0000313" key="7">
    <source>
        <dbReference type="Proteomes" id="UP000267223"/>
    </source>
</evidence>
<dbReference type="InterPro" id="IPR041700">
    <property type="entry name" value="OMP_b-brl_3"/>
</dbReference>
<dbReference type="Pfam" id="PF13620">
    <property type="entry name" value="CarboxypepD_reg"/>
    <property type="match status" value="1"/>
</dbReference>
<dbReference type="Gene3D" id="2.60.40.1120">
    <property type="entry name" value="Carboxypeptidase-like, regulatory domain"/>
    <property type="match status" value="1"/>
</dbReference>
<sequence>MITYTQNLMQKVFFGLIFIVFASYNGFGQISDIKGKLTDSSSNLLVSNAVVAVLRQQDSVLVKFSRSDKNGNFQIQNLDSGKYIILVSYPKYGDYVDLFDLKKGEDFNFNTIYLTQKAKLLQEIIIRQSAVRIKGDTTEFTADSFHVKPNATVEDLLKELPGLQVDKDGKITAQGQQVQKVLVDGEEFFSDDPTVATRNLRADAIDKVQVFDKKSDQAEFTGIDDGQTTKTLNLKLKENAKHGFFGKLSGGALDKYYNGQALINAFKGKRQLSAFAIASSTDATGLNWQDSRSYGFSNDNISVMEGGGIMITSNSDDLGTQSFYGQGLPESMKAGIHFSNKWDDDKFNAGGNYLFNKLAVRSTGNTYTQNILQDSVYYTRESQNTHSDKMRHALSGMTEIKLDSSSSVKITADGYVGTSESNSDYQSQALDENNQRVNTSKRFTSSKGDNKGLRASALYRKKFKKQGRTLSINIDETYTDNTSNGYLNNVSEFYNSGGSVFRRDSTDQNKINTTTSNIAGIRATYTEPLSKKTYLEINYSFYNNNSSQSRLSYDKDAGGKYSALVDSLSNEFKYLYKTNSAGLNYRYNEKKFNFSFGGNIANTAFQQTDLVKDTSRKYSYYNLFPRANFYYKFNAYSGIRFNYNGSTNQPTIDQLQPLRNNDDPLNVVIGNPNLRQEFRNSFNLSFNNYKVFSQRSIYIGTNFTSTSDAISSTYTIDNLGKRTTQFRNVNGNYFGNFYAGYYIKIPKTQINAGVSPQANLSKNTNFVNGQRNVTTNTGLSMRLSLRTYVKDKYQFNVSASPSYNISKSSISKVAGSNYWSYNYSVDGSYSLPGKLEIGSDVDMNFRQKLNTFDVNTDVILWNAYIEKKFLKNDALVLRFSIHDILNQNKGYNRTVQSYAIVEKHYLTYQRYGLITFTWNFNNKGGAGAPKSMF</sequence>
<feature type="domain" description="Outer membrane protein beta-barrel" evidence="5">
    <location>
        <begin position="461"/>
        <end position="918"/>
    </location>
</feature>
<gene>
    <name evidence="6" type="ORF">EFY79_09905</name>
</gene>
<dbReference type="SUPFAM" id="SSF56935">
    <property type="entry name" value="Porins"/>
    <property type="match status" value="1"/>
</dbReference>
<comment type="caution">
    <text evidence="6">The sequence shown here is derived from an EMBL/GenBank/DDBJ whole genome shotgun (WGS) entry which is preliminary data.</text>
</comment>